<dbReference type="SMART" id="SM00184">
    <property type="entry name" value="RING"/>
    <property type="match status" value="1"/>
</dbReference>
<keyword evidence="7" id="KW-1185">Reference proteome</keyword>
<dbReference type="InterPro" id="IPR001841">
    <property type="entry name" value="Znf_RING"/>
</dbReference>
<keyword evidence="5" id="KW-1133">Transmembrane helix</keyword>
<dbReference type="PANTHER" id="PTHR46717:SF1">
    <property type="entry name" value="E3 UBIQUITIN-PROTEIN LIGASE RNF180"/>
    <property type="match status" value="1"/>
</dbReference>
<feature type="domain" description="RING-type" evidence="6">
    <location>
        <begin position="401"/>
        <end position="443"/>
    </location>
</feature>
<sequence length="561" mass="65194">MNRPRQVDMLHCWKCRKYVASSDCLMKDQTTDLFDKPHTSAASWDVCNVWHMNLEALPDWVTQAITKAERTTGKLNCPFCGAHLGGFNFVHNTKCSCGRFTNIHLWKRQTDCQTSSPVALKHLSLCKAQPGFNMEMWQCVTGGTLGGRNQGLSSIAKNNSSIGRLMEALCLEVRSTSFEMNSKKLHFKVSYPRTSLSASLAVNDRCTVRAFHRKSRSLDLNFREKLVFLPSLFGTSTTQRPFFSRQHETQPFYTKGCIQLKSNRKHNYFHCPLKSDVGELPTSFPVTSYSVLAQEETKFKNSLEASKHYLENATGDQCSFLSSLESAAKDYVGQQHITPLSLLHPLATVEQKLNRRKRIRLNSLRRKQSWKERWRQKQTMNDNLKTEEEHEYRRDKESYLCAVCLDVYYNPHMCYPCHHIFCEPCLRTLAKENPTSAPCPLCRSIIAQVYFQPELNNATKARFPMEYMKLKEIFQESSLANWPLPSCKKALRVIEGFQRSTDSFTRRHFPHAAHRMDYMDFEDDSRGWRFDMDMVIIYIYSINWVIGFIVFCFLCYFFFPF</sequence>
<dbReference type="InterPro" id="IPR045790">
    <property type="entry name" value="RNF180_C"/>
</dbReference>
<organism evidence="7 8">
    <name type="scientific">Gekko japonicus</name>
    <name type="common">Schlegel's Japanese gecko</name>
    <dbReference type="NCBI Taxonomy" id="146911"/>
    <lineage>
        <taxon>Eukaryota</taxon>
        <taxon>Metazoa</taxon>
        <taxon>Chordata</taxon>
        <taxon>Craniata</taxon>
        <taxon>Vertebrata</taxon>
        <taxon>Euteleostomi</taxon>
        <taxon>Lepidosauria</taxon>
        <taxon>Squamata</taxon>
        <taxon>Bifurcata</taxon>
        <taxon>Gekkota</taxon>
        <taxon>Gekkonidae</taxon>
        <taxon>Gekkoninae</taxon>
        <taxon>Gekko</taxon>
    </lineage>
</organism>
<protein>
    <submittedName>
        <fullName evidence="8">E3 ubiquitin-protein ligase RNF180</fullName>
    </submittedName>
</protein>
<dbReference type="PROSITE" id="PS00518">
    <property type="entry name" value="ZF_RING_1"/>
    <property type="match status" value="1"/>
</dbReference>
<dbReference type="PROSITE" id="PS50089">
    <property type="entry name" value="ZF_RING_2"/>
    <property type="match status" value="1"/>
</dbReference>
<keyword evidence="5" id="KW-0472">Membrane</keyword>
<evidence type="ECO:0000256" key="2">
    <source>
        <dbReference type="ARBA" id="ARBA00022771"/>
    </source>
</evidence>
<dbReference type="Pfam" id="PF19332">
    <property type="entry name" value="RNF180_C"/>
    <property type="match status" value="1"/>
</dbReference>
<keyword evidence="3" id="KW-0862">Zinc</keyword>
<evidence type="ECO:0000313" key="8">
    <source>
        <dbReference type="RefSeq" id="XP_015265747.1"/>
    </source>
</evidence>
<dbReference type="Pfam" id="PF13923">
    <property type="entry name" value="zf-C3HC4_2"/>
    <property type="match status" value="1"/>
</dbReference>
<dbReference type="Gene3D" id="3.30.40.10">
    <property type="entry name" value="Zinc/RING finger domain, C3HC4 (zinc finger)"/>
    <property type="match status" value="1"/>
</dbReference>
<feature type="transmembrane region" description="Helical" evidence="5">
    <location>
        <begin position="535"/>
        <end position="559"/>
    </location>
</feature>
<reference evidence="8" key="1">
    <citation type="submission" date="2025-08" db="UniProtKB">
        <authorList>
            <consortium name="RefSeq"/>
        </authorList>
    </citation>
    <scope>IDENTIFICATION</scope>
</reference>
<evidence type="ECO:0000313" key="7">
    <source>
        <dbReference type="Proteomes" id="UP000694871"/>
    </source>
</evidence>
<keyword evidence="1" id="KW-0479">Metal-binding</keyword>
<dbReference type="InterPro" id="IPR033263">
    <property type="entry name" value="RNF180"/>
</dbReference>
<evidence type="ECO:0000256" key="4">
    <source>
        <dbReference type="PROSITE-ProRule" id="PRU00175"/>
    </source>
</evidence>
<dbReference type="InterPro" id="IPR017907">
    <property type="entry name" value="Znf_RING_CS"/>
</dbReference>
<accession>A0ABM1JWB0</accession>
<dbReference type="RefSeq" id="XP_015265747.1">
    <property type="nucleotide sequence ID" value="XM_015410261.1"/>
</dbReference>
<evidence type="ECO:0000256" key="5">
    <source>
        <dbReference type="SAM" id="Phobius"/>
    </source>
</evidence>
<dbReference type="Proteomes" id="UP000694871">
    <property type="component" value="Unplaced"/>
</dbReference>
<dbReference type="CDD" id="cd16554">
    <property type="entry name" value="RING-HC_RNF180"/>
    <property type="match status" value="1"/>
</dbReference>
<keyword evidence="2 4" id="KW-0863">Zinc-finger</keyword>
<gene>
    <name evidence="8" type="primary">RNF180</name>
</gene>
<dbReference type="PANTHER" id="PTHR46717">
    <property type="entry name" value="E3 UBIQUITIN-PROTEIN LIGASE RNF180"/>
    <property type="match status" value="1"/>
</dbReference>
<evidence type="ECO:0000256" key="3">
    <source>
        <dbReference type="ARBA" id="ARBA00022833"/>
    </source>
</evidence>
<proteinExistence type="predicted"/>
<keyword evidence="5" id="KW-0812">Transmembrane</keyword>
<dbReference type="GeneID" id="107109594"/>
<name>A0ABM1JWB0_GEKJA</name>
<evidence type="ECO:0000256" key="1">
    <source>
        <dbReference type="ARBA" id="ARBA00022723"/>
    </source>
</evidence>
<dbReference type="InterPro" id="IPR013083">
    <property type="entry name" value="Znf_RING/FYVE/PHD"/>
</dbReference>
<dbReference type="SUPFAM" id="SSF57850">
    <property type="entry name" value="RING/U-box"/>
    <property type="match status" value="1"/>
</dbReference>
<evidence type="ECO:0000259" key="6">
    <source>
        <dbReference type="PROSITE" id="PS50089"/>
    </source>
</evidence>